<reference evidence="4 5" key="1">
    <citation type="journal article" date="2019" name="Sci. Rep.">
        <title>A high-quality genome of Eragrostis curvula grass provides insights into Poaceae evolution and supports new strategies to enhance forage quality.</title>
        <authorList>
            <person name="Carballo J."/>
            <person name="Santos B.A.C.M."/>
            <person name="Zappacosta D."/>
            <person name="Garbus I."/>
            <person name="Selva J.P."/>
            <person name="Gallo C.A."/>
            <person name="Diaz A."/>
            <person name="Albertini E."/>
            <person name="Caccamo M."/>
            <person name="Echenique V."/>
        </authorList>
    </citation>
    <scope>NUCLEOTIDE SEQUENCE [LARGE SCALE GENOMIC DNA]</scope>
    <source>
        <strain evidence="5">cv. Victoria</strain>
        <tissue evidence="4">Leaf</tissue>
    </source>
</reference>
<dbReference type="InterPro" id="IPR002182">
    <property type="entry name" value="NB-ARC"/>
</dbReference>
<dbReference type="Gramene" id="TVU24129">
    <property type="protein sequence ID" value="TVU24129"/>
    <property type="gene ID" value="EJB05_26527"/>
</dbReference>
<gene>
    <name evidence="4" type="ORF">EJB05_26527</name>
</gene>
<keyword evidence="1" id="KW-0677">Repeat</keyword>
<evidence type="ECO:0000259" key="3">
    <source>
        <dbReference type="Pfam" id="PF23598"/>
    </source>
</evidence>
<evidence type="ECO:0000313" key="4">
    <source>
        <dbReference type="EMBL" id="TVU24129.1"/>
    </source>
</evidence>
<dbReference type="AlphaFoldDB" id="A0A5J9UK08"/>
<evidence type="ECO:0000313" key="5">
    <source>
        <dbReference type="Proteomes" id="UP000324897"/>
    </source>
</evidence>
<feature type="domain" description="Disease resistance R13L4/SHOC-2-like LRR" evidence="3">
    <location>
        <begin position="71"/>
        <end position="263"/>
    </location>
</feature>
<proteinExistence type="predicted"/>
<dbReference type="Proteomes" id="UP000324897">
    <property type="component" value="Chromosome 2"/>
</dbReference>
<keyword evidence="5" id="KW-1185">Reference proteome</keyword>
<dbReference type="InterPro" id="IPR027417">
    <property type="entry name" value="P-loop_NTPase"/>
</dbReference>
<dbReference type="InterPro" id="IPR055414">
    <property type="entry name" value="LRR_R13L4/SHOC2-like"/>
</dbReference>
<accession>A0A5J9UK08</accession>
<dbReference type="Pfam" id="PF00931">
    <property type="entry name" value="NB-ARC"/>
    <property type="match status" value="1"/>
</dbReference>
<dbReference type="OrthoDB" id="619303at2759"/>
<dbReference type="EMBL" id="RWGY01000013">
    <property type="protein sequence ID" value="TVU24129.1"/>
    <property type="molecule type" value="Genomic_DNA"/>
</dbReference>
<dbReference type="InterPro" id="IPR032675">
    <property type="entry name" value="LRR_dom_sf"/>
</dbReference>
<dbReference type="SUPFAM" id="SSF52540">
    <property type="entry name" value="P-loop containing nucleoside triphosphate hydrolases"/>
    <property type="match status" value="1"/>
</dbReference>
<dbReference type="Gene3D" id="3.40.50.300">
    <property type="entry name" value="P-loop containing nucleotide triphosphate hydrolases"/>
    <property type="match status" value="1"/>
</dbReference>
<name>A0A5J9UK08_9POAL</name>
<dbReference type="GO" id="GO:0043531">
    <property type="term" value="F:ADP binding"/>
    <property type="evidence" value="ECO:0007669"/>
    <property type="project" value="InterPro"/>
</dbReference>
<dbReference type="Gene3D" id="3.80.10.10">
    <property type="entry name" value="Ribonuclease Inhibitor"/>
    <property type="match status" value="1"/>
</dbReference>
<evidence type="ECO:0000256" key="1">
    <source>
        <dbReference type="ARBA" id="ARBA00022737"/>
    </source>
</evidence>
<feature type="non-terminal residue" evidence="4">
    <location>
        <position position="1"/>
    </location>
</feature>
<feature type="domain" description="NB-ARC" evidence="2">
    <location>
        <begin position="3"/>
        <end position="66"/>
    </location>
</feature>
<comment type="caution">
    <text evidence="4">The sequence shown here is derived from an EMBL/GenBank/DDBJ whole genome shotgun (WGS) entry which is preliminary data.</text>
</comment>
<dbReference type="SUPFAM" id="SSF52047">
    <property type="entry name" value="RNI-like"/>
    <property type="match status" value="1"/>
</dbReference>
<dbReference type="InterPro" id="IPR044974">
    <property type="entry name" value="Disease_R_plants"/>
</dbReference>
<sequence>MCRYLIVIDDVWDIMTWKMIKCALPDNNVGSKIITTTRILSVAQQAGFAYKMKPLSPQNSRKLLYRRIFAIVFPSSVDQMPALQSFKVLRVLDLQDCDLSECYSLKYLGSLFHLRYLSLKYTCIDQLPEEVGNLEFLETLNVREAEVSRLPSTVVQLKHLMCLSISLSVRVPNGPLKSCQGYASMTTDESESADCIEELCLLTELRVLRIFLFTDKWNDKLADCLCKLQKIQTVQITTVFGGQRTMGGLDTWVAPRHLRELSI</sequence>
<dbReference type="PANTHER" id="PTHR23155:SF1116">
    <property type="entry name" value="OS12G0273300 PROTEIN"/>
    <property type="match status" value="1"/>
</dbReference>
<dbReference type="PANTHER" id="PTHR23155">
    <property type="entry name" value="DISEASE RESISTANCE PROTEIN RP"/>
    <property type="match status" value="1"/>
</dbReference>
<organism evidence="4 5">
    <name type="scientific">Eragrostis curvula</name>
    <name type="common">weeping love grass</name>
    <dbReference type="NCBI Taxonomy" id="38414"/>
    <lineage>
        <taxon>Eukaryota</taxon>
        <taxon>Viridiplantae</taxon>
        <taxon>Streptophyta</taxon>
        <taxon>Embryophyta</taxon>
        <taxon>Tracheophyta</taxon>
        <taxon>Spermatophyta</taxon>
        <taxon>Magnoliopsida</taxon>
        <taxon>Liliopsida</taxon>
        <taxon>Poales</taxon>
        <taxon>Poaceae</taxon>
        <taxon>PACMAD clade</taxon>
        <taxon>Chloridoideae</taxon>
        <taxon>Eragrostideae</taxon>
        <taxon>Eragrostidinae</taxon>
        <taxon>Eragrostis</taxon>
    </lineage>
</organism>
<dbReference type="Pfam" id="PF23598">
    <property type="entry name" value="LRR_14"/>
    <property type="match status" value="1"/>
</dbReference>
<protein>
    <submittedName>
        <fullName evidence="4">Uncharacterized protein</fullName>
    </submittedName>
</protein>
<evidence type="ECO:0000259" key="2">
    <source>
        <dbReference type="Pfam" id="PF00931"/>
    </source>
</evidence>
<dbReference type="GO" id="GO:0098542">
    <property type="term" value="P:defense response to other organism"/>
    <property type="evidence" value="ECO:0007669"/>
    <property type="project" value="TreeGrafter"/>
</dbReference>